<dbReference type="AlphaFoldDB" id="A0A380KEG8"/>
<dbReference type="Proteomes" id="UP000254924">
    <property type="component" value="Unassembled WGS sequence"/>
</dbReference>
<keyword evidence="7" id="KW-0687">Ribonucleoprotein</keyword>
<comment type="similarity">
    <text evidence="5">Belongs to the Prp family.</text>
</comment>
<keyword evidence="2" id="KW-0645">Protease</keyword>
<gene>
    <name evidence="7" type="ORF">NCTC12224_01936</name>
</gene>
<dbReference type="PANTHER" id="PTHR39178">
    <property type="entry name" value="HYPOTHETICAL RIBOSOME-ASSOCIATED PROTEIN"/>
    <property type="match status" value="1"/>
</dbReference>
<dbReference type="InterPro" id="IPR007422">
    <property type="entry name" value="Peptidase_Prp"/>
</dbReference>
<dbReference type="OrthoDB" id="48998at2"/>
<dbReference type="EMBL" id="UHFN01000007">
    <property type="protein sequence ID" value="SUN62526.1"/>
    <property type="molecule type" value="Genomic_DNA"/>
</dbReference>
<proteinExistence type="inferred from homology"/>
<dbReference type="Gene3D" id="3.30.70.1490">
    <property type="entry name" value="Cysteine protease Prp"/>
    <property type="match status" value="1"/>
</dbReference>
<evidence type="ECO:0000256" key="6">
    <source>
        <dbReference type="ARBA" id="ARBA00044538"/>
    </source>
</evidence>
<evidence type="ECO:0000256" key="2">
    <source>
        <dbReference type="ARBA" id="ARBA00022670"/>
    </source>
</evidence>
<organism evidence="7 8">
    <name type="scientific">Streptococcus hyointestinalis</name>
    <dbReference type="NCBI Taxonomy" id="1337"/>
    <lineage>
        <taxon>Bacteria</taxon>
        <taxon>Bacillati</taxon>
        <taxon>Bacillota</taxon>
        <taxon>Bacilli</taxon>
        <taxon>Lactobacillales</taxon>
        <taxon>Streptococcaceae</taxon>
        <taxon>Streptococcus</taxon>
    </lineage>
</organism>
<dbReference type="CDD" id="cd16332">
    <property type="entry name" value="Prp-like"/>
    <property type="match status" value="1"/>
</dbReference>
<sequence length="120" mass="13077">MIQAIFTKDASGWSEMTITGHAGSGEYGFDVICASVSMLALNFANSVEAMTQKMPQVEMVDDGGYLVIQKPHNLTKADDTVWQTLFESVVIGLENLAENESDYVATPVIRQCSTKGKTHD</sequence>
<evidence type="ECO:0000313" key="8">
    <source>
        <dbReference type="Proteomes" id="UP000254924"/>
    </source>
</evidence>
<dbReference type="Pfam" id="PF04327">
    <property type="entry name" value="Peptidase_Prp"/>
    <property type="match status" value="1"/>
</dbReference>
<evidence type="ECO:0000256" key="5">
    <source>
        <dbReference type="ARBA" id="ARBA00044503"/>
    </source>
</evidence>
<protein>
    <recommendedName>
        <fullName evidence="6">Ribosomal processing cysteine protease Prp</fullName>
    </recommendedName>
</protein>
<dbReference type="GO" id="GO:0042254">
    <property type="term" value="P:ribosome biogenesis"/>
    <property type="evidence" value="ECO:0007669"/>
    <property type="project" value="UniProtKB-KW"/>
</dbReference>
<dbReference type="SUPFAM" id="SSF118010">
    <property type="entry name" value="TM1457-like"/>
    <property type="match status" value="1"/>
</dbReference>
<evidence type="ECO:0000313" key="7">
    <source>
        <dbReference type="EMBL" id="SUN62526.1"/>
    </source>
</evidence>
<dbReference type="GO" id="GO:0006508">
    <property type="term" value="P:proteolysis"/>
    <property type="evidence" value="ECO:0007669"/>
    <property type="project" value="UniProtKB-KW"/>
</dbReference>
<dbReference type="InterPro" id="IPR036764">
    <property type="entry name" value="Peptidase_Prp_sf"/>
</dbReference>
<dbReference type="GeneID" id="78357200"/>
<reference evidence="7 8" key="1">
    <citation type="submission" date="2018-06" db="EMBL/GenBank/DDBJ databases">
        <authorList>
            <consortium name="Pathogen Informatics"/>
            <person name="Doyle S."/>
        </authorList>
    </citation>
    <scope>NUCLEOTIDE SEQUENCE [LARGE SCALE GENOMIC DNA]</scope>
    <source>
        <strain evidence="7 8">NCTC12224</strain>
    </source>
</reference>
<evidence type="ECO:0000256" key="4">
    <source>
        <dbReference type="ARBA" id="ARBA00022807"/>
    </source>
</evidence>
<accession>A0A380KEG8</accession>
<keyword evidence="1" id="KW-0690">Ribosome biogenesis</keyword>
<dbReference type="GO" id="GO:0008234">
    <property type="term" value="F:cysteine-type peptidase activity"/>
    <property type="evidence" value="ECO:0007669"/>
    <property type="project" value="UniProtKB-KW"/>
</dbReference>
<keyword evidence="7" id="KW-0689">Ribosomal protein</keyword>
<keyword evidence="4" id="KW-0788">Thiol protease</keyword>
<name>A0A380KEG8_9STRE</name>
<dbReference type="RefSeq" id="WP_115270174.1">
    <property type="nucleotide sequence ID" value="NZ_JBNPNB010000161.1"/>
</dbReference>
<dbReference type="PANTHER" id="PTHR39178:SF1">
    <property type="entry name" value="RIBOSOMAL-PROCESSING CYSTEINE PROTEASE PRP"/>
    <property type="match status" value="1"/>
</dbReference>
<dbReference type="GO" id="GO:0005840">
    <property type="term" value="C:ribosome"/>
    <property type="evidence" value="ECO:0007669"/>
    <property type="project" value="UniProtKB-KW"/>
</dbReference>
<evidence type="ECO:0000256" key="1">
    <source>
        <dbReference type="ARBA" id="ARBA00022517"/>
    </source>
</evidence>
<evidence type="ECO:0000256" key="3">
    <source>
        <dbReference type="ARBA" id="ARBA00022801"/>
    </source>
</evidence>
<keyword evidence="8" id="KW-1185">Reference proteome</keyword>
<keyword evidence="3" id="KW-0378">Hydrolase</keyword>